<keyword evidence="8 14" id="KW-1133">Transmembrane helix</keyword>
<comment type="caution">
    <text evidence="14">Lacks conserved residue(s) required for the propagation of feature annotation.</text>
</comment>
<keyword evidence="11 14" id="KW-0275">Fatty acid biosynthesis</keyword>
<sequence>MASYIKTYNFIGIIACIIALVFTTTYQIFGTPNHLLYIAECQTFFVVEILNIIFRRTNAKLFPTCAQLFSRLFIVWNICYKEGYHGRAVTTMFYCWYISDMVRYIFYLFRNTFFKYIRYNLFIIAYPAGVALELYLLNSVYLKSSGVIKKLYTILIVGYVPGFVYLYYHMIKLRSKYLKFDKMKNIKKKLK</sequence>
<dbReference type="Proteomes" id="UP001516464">
    <property type="component" value="Unassembled WGS sequence"/>
</dbReference>
<evidence type="ECO:0000256" key="9">
    <source>
        <dbReference type="ARBA" id="ARBA00023098"/>
    </source>
</evidence>
<evidence type="ECO:0000256" key="6">
    <source>
        <dbReference type="ARBA" id="ARBA00022692"/>
    </source>
</evidence>
<comment type="subcellular location">
    <subcellularLocation>
        <location evidence="14">Endoplasmic reticulum membrane</location>
        <topology evidence="14">Multi-pass membrane protein</topology>
    </subcellularLocation>
    <subcellularLocation>
        <location evidence="1">Membrane</location>
        <topology evidence="1">Multi-pass membrane protein</topology>
    </subcellularLocation>
</comment>
<evidence type="ECO:0000256" key="14">
    <source>
        <dbReference type="RuleBase" id="RU363109"/>
    </source>
</evidence>
<evidence type="ECO:0000256" key="12">
    <source>
        <dbReference type="ARBA" id="ARBA00023239"/>
    </source>
</evidence>
<name>A0ABQ7HZE7_9MICR</name>
<keyword evidence="9 14" id="KW-0443">Lipid metabolism</keyword>
<organism evidence="15 16">
    <name type="scientific">Astathelohania contejeani</name>
    <dbReference type="NCBI Taxonomy" id="164912"/>
    <lineage>
        <taxon>Eukaryota</taxon>
        <taxon>Fungi</taxon>
        <taxon>Fungi incertae sedis</taxon>
        <taxon>Microsporidia</taxon>
        <taxon>Astathelohaniidae</taxon>
        <taxon>Astathelohania</taxon>
    </lineage>
</organism>
<comment type="function">
    <text evidence="14">Catalyzes the third of the four reactions of the long-chain fatty acids elongation cycle. This endoplasmic reticulum-bound enzymatic process, allows the addition of two carbons to the chain of long- and very long-chain fatty acids/VLCFAs per cycle. This enzyme catalyzes the dehydration of the 3-hydroxyacyl-CoA intermediate into trans-2,3-enoyl-CoA, within each cycle of fatty acid elongation. Thereby, it participates to the production of VLCFAs of different chain lengths that are involved in multiple biological processes as precursors of membrane lipids and lipid mediators.</text>
</comment>
<accession>A0ABQ7HZE7</accession>
<evidence type="ECO:0000256" key="13">
    <source>
        <dbReference type="ARBA" id="ARBA00036671"/>
    </source>
</evidence>
<dbReference type="PANTHER" id="PTHR11035:SF3">
    <property type="entry name" value="VERY-LONG-CHAIN (3R)-3-HYDROXYACYL-COA DEHYDRATASE"/>
    <property type="match status" value="1"/>
</dbReference>
<comment type="pathway">
    <text evidence="2 14">Lipid metabolism; fatty acid biosynthesis.</text>
</comment>
<evidence type="ECO:0000256" key="7">
    <source>
        <dbReference type="ARBA" id="ARBA00022832"/>
    </source>
</evidence>
<evidence type="ECO:0000256" key="5">
    <source>
        <dbReference type="ARBA" id="ARBA00022516"/>
    </source>
</evidence>
<feature type="transmembrane region" description="Helical" evidence="14">
    <location>
        <begin position="7"/>
        <end position="29"/>
    </location>
</feature>
<keyword evidence="14" id="KW-0256">Endoplasmic reticulum</keyword>
<evidence type="ECO:0000313" key="15">
    <source>
        <dbReference type="EMBL" id="KAF7683567.1"/>
    </source>
</evidence>
<evidence type="ECO:0000256" key="10">
    <source>
        <dbReference type="ARBA" id="ARBA00023136"/>
    </source>
</evidence>
<evidence type="ECO:0000256" key="8">
    <source>
        <dbReference type="ARBA" id="ARBA00022989"/>
    </source>
</evidence>
<evidence type="ECO:0000256" key="1">
    <source>
        <dbReference type="ARBA" id="ARBA00004141"/>
    </source>
</evidence>
<evidence type="ECO:0000256" key="3">
    <source>
        <dbReference type="ARBA" id="ARBA00007811"/>
    </source>
</evidence>
<keyword evidence="16" id="KW-1185">Reference proteome</keyword>
<keyword evidence="10 14" id="KW-0472">Membrane</keyword>
<dbReference type="PANTHER" id="PTHR11035">
    <property type="entry name" value="VERY-LONG-CHAIN (3R)-3-HYDROXYACYL-COA DEHYDRATASE"/>
    <property type="match status" value="1"/>
</dbReference>
<gene>
    <name evidence="15" type="ORF">TCON_1231</name>
</gene>
<dbReference type="EC" id="4.2.1.134" evidence="4 14"/>
<feature type="transmembrane region" description="Helical" evidence="14">
    <location>
        <begin position="147"/>
        <end position="168"/>
    </location>
</feature>
<comment type="caution">
    <text evidence="15">The sequence shown here is derived from an EMBL/GenBank/DDBJ whole genome shotgun (WGS) entry which is preliminary data.</text>
</comment>
<feature type="transmembrane region" description="Helical" evidence="14">
    <location>
        <begin position="91"/>
        <end position="109"/>
    </location>
</feature>
<dbReference type="EMBL" id="SBIQ01000074">
    <property type="protein sequence ID" value="KAF7683567.1"/>
    <property type="molecule type" value="Genomic_DNA"/>
</dbReference>
<keyword evidence="12 14" id="KW-0456">Lyase</keyword>
<comment type="similarity">
    <text evidence="3 14">Belongs to the very long-chain fatty acids dehydratase HACD family.</text>
</comment>
<evidence type="ECO:0000256" key="2">
    <source>
        <dbReference type="ARBA" id="ARBA00005194"/>
    </source>
</evidence>
<dbReference type="Pfam" id="PF04387">
    <property type="entry name" value="PTPLA"/>
    <property type="match status" value="1"/>
</dbReference>
<keyword evidence="7 14" id="KW-0276">Fatty acid metabolism</keyword>
<reference evidence="15 16" key="1">
    <citation type="submission" date="2019-01" db="EMBL/GenBank/DDBJ databases">
        <title>Genomes sequencing and comparative genomics of infectious freshwater microsporidia, Cucumispora dikerogammari and Thelohania contejeani.</title>
        <authorList>
            <person name="Cormier A."/>
            <person name="Giraud I."/>
            <person name="Wattier R."/>
            <person name="Teixeira M."/>
            <person name="Grandjean F."/>
            <person name="Rigaud T."/>
            <person name="Cordaux R."/>
        </authorList>
    </citation>
    <scope>NUCLEOTIDE SEQUENCE [LARGE SCALE GENOMIC DNA]</scope>
    <source>
        <strain evidence="15">T1</strain>
        <tissue evidence="15">Spores</tissue>
    </source>
</reference>
<dbReference type="InterPro" id="IPR007482">
    <property type="entry name" value="Tyr_Pase-like_PTPLA"/>
</dbReference>
<evidence type="ECO:0000256" key="11">
    <source>
        <dbReference type="ARBA" id="ARBA00023160"/>
    </source>
</evidence>
<keyword evidence="6 14" id="KW-0812">Transmembrane</keyword>
<proteinExistence type="inferred from homology"/>
<keyword evidence="5 14" id="KW-0444">Lipid biosynthesis</keyword>
<comment type="catalytic activity">
    <reaction evidence="13 14">
        <text>a very-long-chain (3R)-3-hydroxyacyl-CoA = a very-long-chain (2E)-enoyl-CoA + H2O</text>
        <dbReference type="Rhea" id="RHEA:45812"/>
        <dbReference type="ChEBI" id="CHEBI:15377"/>
        <dbReference type="ChEBI" id="CHEBI:83728"/>
        <dbReference type="ChEBI" id="CHEBI:85440"/>
        <dbReference type="EC" id="4.2.1.134"/>
    </reaction>
</comment>
<evidence type="ECO:0000256" key="4">
    <source>
        <dbReference type="ARBA" id="ARBA00013122"/>
    </source>
</evidence>
<protein>
    <recommendedName>
        <fullName evidence="4 14">Very-long-chain (3R)-3-hydroxyacyl-CoA dehydratase</fullName>
        <ecNumber evidence="4 14">4.2.1.134</ecNumber>
    </recommendedName>
</protein>
<feature type="transmembrane region" description="Helical" evidence="14">
    <location>
        <begin position="121"/>
        <end position="141"/>
    </location>
</feature>
<evidence type="ECO:0000313" key="16">
    <source>
        <dbReference type="Proteomes" id="UP001516464"/>
    </source>
</evidence>